<comment type="similarity">
    <text evidence="2">Belongs to the IFI6/IFI27 family.</text>
</comment>
<dbReference type="PANTHER" id="PTHR16932:SF18">
    <property type="entry name" value="INTERFERON, ALPHA-INDUCIBLE PROTEIN 27-LIKE 2"/>
    <property type="match status" value="1"/>
</dbReference>
<gene>
    <name evidence="7" type="ORF">C1645_817869</name>
</gene>
<feature type="transmembrane region" description="Helical" evidence="6">
    <location>
        <begin position="23"/>
        <end position="45"/>
    </location>
</feature>
<keyword evidence="5 6" id="KW-0472">Membrane</keyword>
<dbReference type="Pfam" id="PF06140">
    <property type="entry name" value="Ifi-6-16"/>
    <property type="match status" value="1"/>
</dbReference>
<keyword evidence="4 6" id="KW-1133">Transmembrane helix</keyword>
<evidence type="ECO:0000256" key="2">
    <source>
        <dbReference type="ARBA" id="ARBA00007262"/>
    </source>
</evidence>
<comment type="caution">
    <text evidence="7">The sequence shown here is derived from an EMBL/GenBank/DDBJ whole genome shotgun (WGS) entry which is preliminary data.</text>
</comment>
<dbReference type="PANTHER" id="PTHR16932">
    <property type="entry name" value="INTERFERON ALPHA-INDUCIBLE PROTEIN 27"/>
    <property type="match status" value="1"/>
</dbReference>
<accession>A0A397T8F2</accession>
<keyword evidence="8" id="KW-1185">Reference proteome</keyword>
<evidence type="ECO:0000313" key="8">
    <source>
        <dbReference type="Proteomes" id="UP000265703"/>
    </source>
</evidence>
<dbReference type="OrthoDB" id="2392531at2759"/>
<keyword evidence="3 6" id="KW-0812">Transmembrane</keyword>
<comment type="subcellular location">
    <subcellularLocation>
        <location evidence="1">Membrane</location>
        <topology evidence="1">Multi-pass membrane protein</topology>
    </subcellularLocation>
</comment>
<dbReference type="InterPro" id="IPR038213">
    <property type="entry name" value="IFI6/IFI27-like_sf"/>
</dbReference>
<sequence>MTIIVSDEQLFYIPPLDIWNNPWVTGTAAASTTGLVGWLISPIILTAIINGLGFGAEGIAAGSFGAWFMSLYEGMVERESLLSVLQSFGAAGLGSLGTSISSGFGAAIGILIGAICGSELATHFNKMELNESENKMLGNLVQIEDFVLSK</sequence>
<evidence type="ECO:0000256" key="1">
    <source>
        <dbReference type="ARBA" id="ARBA00004141"/>
    </source>
</evidence>
<name>A0A397T8F2_9GLOM</name>
<proteinExistence type="inferred from homology"/>
<dbReference type="EMBL" id="QKYT01000079">
    <property type="protein sequence ID" value="RIA94510.1"/>
    <property type="molecule type" value="Genomic_DNA"/>
</dbReference>
<dbReference type="GO" id="GO:0016020">
    <property type="term" value="C:membrane"/>
    <property type="evidence" value="ECO:0007669"/>
    <property type="project" value="UniProtKB-SubCell"/>
</dbReference>
<organism evidence="7 8">
    <name type="scientific">Glomus cerebriforme</name>
    <dbReference type="NCBI Taxonomy" id="658196"/>
    <lineage>
        <taxon>Eukaryota</taxon>
        <taxon>Fungi</taxon>
        <taxon>Fungi incertae sedis</taxon>
        <taxon>Mucoromycota</taxon>
        <taxon>Glomeromycotina</taxon>
        <taxon>Glomeromycetes</taxon>
        <taxon>Glomerales</taxon>
        <taxon>Glomeraceae</taxon>
        <taxon>Glomus</taxon>
    </lineage>
</organism>
<feature type="transmembrane region" description="Helical" evidence="6">
    <location>
        <begin position="92"/>
        <end position="117"/>
    </location>
</feature>
<evidence type="ECO:0000256" key="3">
    <source>
        <dbReference type="ARBA" id="ARBA00022692"/>
    </source>
</evidence>
<evidence type="ECO:0000256" key="5">
    <source>
        <dbReference type="ARBA" id="ARBA00023136"/>
    </source>
</evidence>
<reference evidence="7 8" key="1">
    <citation type="submission" date="2018-06" db="EMBL/GenBank/DDBJ databases">
        <title>Comparative genomics reveals the genomic features of Rhizophagus irregularis, R. cerebriforme, R. diaphanum and Gigaspora rosea, and their symbiotic lifestyle signature.</title>
        <authorList>
            <person name="Morin E."/>
            <person name="San Clemente H."/>
            <person name="Chen E.C.H."/>
            <person name="De La Providencia I."/>
            <person name="Hainaut M."/>
            <person name="Kuo A."/>
            <person name="Kohler A."/>
            <person name="Murat C."/>
            <person name="Tang N."/>
            <person name="Roy S."/>
            <person name="Loubradou J."/>
            <person name="Henrissat B."/>
            <person name="Grigoriev I.V."/>
            <person name="Corradi N."/>
            <person name="Roux C."/>
            <person name="Martin F.M."/>
        </authorList>
    </citation>
    <scope>NUCLEOTIDE SEQUENCE [LARGE SCALE GENOMIC DNA]</scope>
    <source>
        <strain evidence="7 8">DAOM 227022</strain>
    </source>
</reference>
<dbReference type="InterPro" id="IPR009311">
    <property type="entry name" value="IFI6/IFI27-like"/>
</dbReference>
<dbReference type="Proteomes" id="UP000265703">
    <property type="component" value="Unassembled WGS sequence"/>
</dbReference>
<dbReference type="AlphaFoldDB" id="A0A397T8F2"/>
<dbReference type="Gene3D" id="6.10.110.10">
    <property type="match status" value="1"/>
</dbReference>
<evidence type="ECO:0000256" key="6">
    <source>
        <dbReference type="SAM" id="Phobius"/>
    </source>
</evidence>
<evidence type="ECO:0000256" key="4">
    <source>
        <dbReference type="ARBA" id="ARBA00022989"/>
    </source>
</evidence>
<evidence type="ECO:0000313" key="7">
    <source>
        <dbReference type="EMBL" id="RIA94510.1"/>
    </source>
</evidence>
<protein>
    <submittedName>
        <fullName evidence="7">Uncharacterized protein</fullName>
    </submittedName>
</protein>